<keyword evidence="2" id="KW-1185">Reference proteome</keyword>
<organism evidence="1 2">
    <name type="scientific">Sphingomonas jinjuensis</name>
    <dbReference type="NCBI Taxonomy" id="535907"/>
    <lineage>
        <taxon>Bacteria</taxon>
        <taxon>Pseudomonadati</taxon>
        <taxon>Pseudomonadota</taxon>
        <taxon>Alphaproteobacteria</taxon>
        <taxon>Sphingomonadales</taxon>
        <taxon>Sphingomonadaceae</taxon>
        <taxon>Sphingomonas</taxon>
    </lineage>
</organism>
<protein>
    <submittedName>
        <fullName evidence="1">Uncharacterized protein</fullName>
    </submittedName>
</protein>
<gene>
    <name evidence="1" type="ORF">GGQ80_003546</name>
</gene>
<dbReference type="EMBL" id="JACIEV010000017">
    <property type="protein sequence ID" value="MBB4155621.1"/>
    <property type="molecule type" value="Genomic_DNA"/>
</dbReference>
<proteinExistence type="predicted"/>
<name>A0A840FFG2_9SPHN</name>
<dbReference type="RefSeq" id="WP_221364487.1">
    <property type="nucleotide sequence ID" value="NZ_JACIEV010000017.1"/>
</dbReference>
<dbReference type="AlphaFoldDB" id="A0A840FFG2"/>
<evidence type="ECO:0000313" key="1">
    <source>
        <dbReference type="EMBL" id="MBB4155621.1"/>
    </source>
</evidence>
<dbReference type="Proteomes" id="UP000529795">
    <property type="component" value="Unassembled WGS sequence"/>
</dbReference>
<accession>A0A840FFG2</accession>
<evidence type="ECO:0000313" key="2">
    <source>
        <dbReference type="Proteomes" id="UP000529795"/>
    </source>
</evidence>
<reference evidence="1 2" key="1">
    <citation type="submission" date="2020-08" db="EMBL/GenBank/DDBJ databases">
        <title>Genomic Encyclopedia of Type Strains, Phase IV (KMG-IV): sequencing the most valuable type-strain genomes for metagenomic binning, comparative biology and taxonomic classification.</title>
        <authorList>
            <person name="Goeker M."/>
        </authorList>
    </citation>
    <scope>NUCLEOTIDE SEQUENCE [LARGE SCALE GENOMIC DNA]</scope>
    <source>
        <strain evidence="1 2">YC6723</strain>
    </source>
</reference>
<comment type="caution">
    <text evidence="1">The sequence shown here is derived from an EMBL/GenBank/DDBJ whole genome shotgun (WGS) entry which is preliminary data.</text>
</comment>
<sequence length="197" mass="22304">MATAHQDRVREFTDALIARENERVLDEFYHVRPAVMLEAGAEAELRRSIAVKLGVEMRDVMITGSAKIGFTLVGKAGRPPLSQFGDASDIDVAVISSRLFVDLWQSSFLHFQDYGDWNNSNSFRKYLARGWMRPDKLPRSSDFPQQREWFDFFQSLTANGKFGPYKISGGVYYNELFWKGYASAGLNICRNGIGTLA</sequence>